<evidence type="ECO:0008006" key="6">
    <source>
        <dbReference type="Google" id="ProtNLM"/>
    </source>
</evidence>
<feature type="compositionally biased region" description="Low complexity" evidence="1">
    <location>
        <begin position="151"/>
        <end position="160"/>
    </location>
</feature>
<dbReference type="Proteomes" id="UP000030745">
    <property type="component" value="Unassembled WGS sequence"/>
</dbReference>
<keyword evidence="2" id="KW-0812">Transmembrane</keyword>
<dbReference type="OrthoDB" id="10530379at2759"/>
<evidence type="ECO:0000256" key="2">
    <source>
        <dbReference type="SAM" id="Phobius"/>
    </source>
</evidence>
<keyword evidence="3" id="KW-0732">Signal</keyword>
<dbReference type="RefSeq" id="XP_012200579.1">
    <property type="nucleotide sequence ID" value="XM_012345189.1"/>
</dbReference>
<dbReference type="VEuPathDB" id="FungiDB:SPRG_22176"/>
<keyword evidence="2" id="KW-0472">Membrane</keyword>
<dbReference type="KEGG" id="spar:SPRG_22176"/>
<evidence type="ECO:0000313" key="5">
    <source>
        <dbReference type="Proteomes" id="UP000030745"/>
    </source>
</evidence>
<accession>A0A067CI30</accession>
<feature type="chain" id="PRO_5001634523" description="Transmembrane protein" evidence="3">
    <location>
        <begin position="18"/>
        <end position="223"/>
    </location>
</feature>
<gene>
    <name evidence="4" type="ORF">SPRG_22176</name>
</gene>
<dbReference type="GeneID" id="24142559"/>
<feature type="region of interest" description="Disordered" evidence="1">
    <location>
        <begin position="134"/>
        <end position="166"/>
    </location>
</feature>
<feature type="transmembrane region" description="Helical" evidence="2">
    <location>
        <begin position="173"/>
        <end position="195"/>
    </location>
</feature>
<proteinExistence type="predicted"/>
<keyword evidence="5" id="KW-1185">Reference proteome</keyword>
<sequence>MRRLIGLLLACAVPIAGRFMPTASPMYVVRKPLQFMPHTAASSCALVNRCDQYRFMPRHTTKIQPRPTTQLPTVAPTTALPLVTPRHAQCNDNRAKSVAVDRPPCPVQWARHNGAAAAKCDAVSNAVVRESYAEPASASTSSPYDGANDRPSSGQSSSGPLPMQHDSSLSSGAIAGIAVGAAVCVIGAAALLVVWKKKRVNAAKHQQIIEDHTTGSGQYFALL</sequence>
<evidence type="ECO:0000256" key="3">
    <source>
        <dbReference type="SAM" id="SignalP"/>
    </source>
</evidence>
<dbReference type="EMBL" id="KK583209">
    <property type="protein sequence ID" value="KDO28845.1"/>
    <property type="molecule type" value="Genomic_DNA"/>
</dbReference>
<keyword evidence="2" id="KW-1133">Transmembrane helix</keyword>
<reference evidence="4 5" key="1">
    <citation type="journal article" date="2013" name="PLoS Genet.">
        <title>Distinctive expansion of potential virulence genes in the genome of the oomycete fish pathogen Saprolegnia parasitica.</title>
        <authorList>
            <person name="Jiang R.H."/>
            <person name="de Bruijn I."/>
            <person name="Haas B.J."/>
            <person name="Belmonte R."/>
            <person name="Lobach L."/>
            <person name="Christie J."/>
            <person name="van den Ackerveken G."/>
            <person name="Bottin A."/>
            <person name="Bulone V."/>
            <person name="Diaz-Moreno S.M."/>
            <person name="Dumas B."/>
            <person name="Fan L."/>
            <person name="Gaulin E."/>
            <person name="Govers F."/>
            <person name="Grenville-Briggs L.J."/>
            <person name="Horner N.R."/>
            <person name="Levin J.Z."/>
            <person name="Mammella M."/>
            <person name="Meijer H.J."/>
            <person name="Morris P."/>
            <person name="Nusbaum C."/>
            <person name="Oome S."/>
            <person name="Phillips A.J."/>
            <person name="van Rooyen D."/>
            <person name="Rzeszutek E."/>
            <person name="Saraiva M."/>
            <person name="Secombes C.J."/>
            <person name="Seidl M.F."/>
            <person name="Snel B."/>
            <person name="Stassen J.H."/>
            <person name="Sykes S."/>
            <person name="Tripathy S."/>
            <person name="van den Berg H."/>
            <person name="Vega-Arreguin J.C."/>
            <person name="Wawra S."/>
            <person name="Young S.K."/>
            <person name="Zeng Q."/>
            <person name="Dieguez-Uribeondo J."/>
            <person name="Russ C."/>
            <person name="Tyler B.M."/>
            <person name="van West P."/>
        </authorList>
    </citation>
    <scope>NUCLEOTIDE SEQUENCE [LARGE SCALE GENOMIC DNA]</scope>
    <source>
        <strain evidence="4 5">CBS 223.65</strain>
    </source>
</reference>
<evidence type="ECO:0000256" key="1">
    <source>
        <dbReference type="SAM" id="MobiDB-lite"/>
    </source>
</evidence>
<feature type="signal peptide" evidence="3">
    <location>
        <begin position="1"/>
        <end position="17"/>
    </location>
</feature>
<protein>
    <recommendedName>
        <fullName evidence="6">Transmembrane protein</fullName>
    </recommendedName>
</protein>
<organism evidence="4 5">
    <name type="scientific">Saprolegnia parasitica (strain CBS 223.65)</name>
    <dbReference type="NCBI Taxonomy" id="695850"/>
    <lineage>
        <taxon>Eukaryota</taxon>
        <taxon>Sar</taxon>
        <taxon>Stramenopiles</taxon>
        <taxon>Oomycota</taxon>
        <taxon>Saprolegniomycetes</taxon>
        <taxon>Saprolegniales</taxon>
        <taxon>Saprolegniaceae</taxon>
        <taxon>Saprolegnia</taxon>
    </lineage>
</organism>
<dbReference type="OMA" id="PLQFMPH"/>
<dbReference type="AlphaFoldDB" id="A0A067CI30"/>
<name>A0A067CI30_SAPPC</name>
<evidence type="ECO:0000313" key="4">
    <source>
        <dbReference type="EMBL" id="KDO28845.1"/>
    </source>
</evidence>